<dbReference type="InterPro" id="IPR036961">
    <property type="entry name" value="Kinesin_motor_dom_sf"/>
</dbReference>
<dbReference type="InterPro" id="IPR001609">
    <property type="entry name" value="Myosin_head_motor_dom-like"/>
</dbReference>
<evidence type="ECO:0000256" key="8">
    <source>
        <dbReference type="ARBA" id="ARBA00023123"/>
    </source>
</evidence>
<dbReference type="SMART" id="SM00139">
    <property type="entry name" value="MyTH4"/>
    <property type="match status" value="2"/>
</dbReference>
<feature type="compositionally biased region" description="Basic residues" evidence="13">
    <location>
        <begin position="236"/>
        <end position="258"/>
    </location>
</feature>
<feature type="compositionally biased region" description="Basic and acidic residues" evidence="13">
    <location>
        <begin position="376"/>
        <end position="386"/>
    </location>
</feature>
<feature type="domain" description="MyTH4" evidence="16">
    <location>
        <begin position="2753"/>
        <end position="2907"/>
    </location>
</feature>
<dbReference type="InterPro" id="IPR001452">
    <property type="entry name" value="SH3_domain"/>
</dbReference>
<dbReference type="GO" id="GO:0016459">
    <property type="term" value="C:myosin complex"/>
    <property type="evidence" value="ECO:0007669"/>
    <property type="project" value="UniProtKB-KW"/>
</dbReference>
<evidence type="ECO:0000259" key="14">
    <source>
        <dbReference type="PROSITE" id="PS50002"/>
    </source>
</evidence>
<feature type="region of interest" description="Disordered" evidence="13">
    <location>
        <begin position="500"/>
        <end position="546"/>
    </location>
</feature>
<keyword evidence="18" id="KW-1185">Reference proteome</keyword>
<proteinExistence type="inferred from homology"/>
<dbReference type="InterPro" id="IPR000048">
    <property type="entry name" value="IQ_motif_EF-hand-BS"/>
</dbReference>
<dbReference type="GeneID" id="114845322"/>
<accession>A0A9W2XFH2</accession>
<feature type="compositionally biased region" description="Basic and acidic residues" evidence="13">
    <location>
        <begin position="399"/>
        <end position="413"/>
    </location>
</feature>
<feature type="compositionally biased region" description="Basic and acidic residues" evidence="13">
    <location>
        <begin position="259"/>
        <end position="287"/>
    </location>
</feature>
<feature type="region of interest" description="Actin-binding" evidence="12">
    <location>
        <begin position="1398"/>
        <end position="1420"/>
    </location>
</feature>
<feature type="domain" description="SH3" evidence="14">
    <location>
        <begin position="2599"/>
        <end position="2660"/>
    </location>
</feature>
<dbReference type="GO" id="GO:0005737">
    <property type="term" value="C:cytoplasm"/>
    <property type="evidence" value="ECO:0007669"/>
    <property type="project" value="UniProtKB-SubCell"/>
</dbReference>
<evidence type="ECO:0000259" key="17">
    <source>
        <dbReference type="PROSITE" id="PS51456"/>
    </source>
</evidence>
<dbReference type="CTD" id="80022"/>
<comment type="subcellular location">
    <subcellularLocation>
        <location evidence="1">Cytoplasm</location>
    </subcellularLocation>
</comment>
<name>A0A9W2XFH2_BETSP</name>
<dbReference type="Gene3D" id="1.20.58.530">
    <property type="match status" value="1"/>
</dbReference>
<evidence type="ECO:0000313" key="18">
    <source>
        <dbReference type="Proteomes" id="UP000515150"/>
    </source>
</evidence>
<keyword evidence="6 12" id="KW-0547">Nucleotide-binding</keyword>
<dbReference type="SUPFAM" id="SSF47031">
    <property type="entry name" value="Second domain of FERM"/>
    <property type="match status" value="1"/>
</dbReference>
<feature type="compositionally biased region" description="Basic and acidic residues" evidence="13">
    <location>
        <begin position="2096"/>
        <end position="2137"/>
    </location>
</feature>
<feature type="compositionally biased region" description="Basic and acidic residues" evidence="13">
    <location>
        <begin position="2241"/>
        <end position="2255"/>
    </location>
</feature>
<feature type="compositionally biased region" description="Acidic residues" evidence="13">
    <location>
        <begin position="130"/>
        <end position="145"/>
    </location>
</feature>
<feature type="region of interest" description="Disordered" evidence="13">
    <location>
        <begin position="369"/>
        <end position="427"/>
    </location>
</feature>
<dbReference type="Pfam" id="PF00063">
    <property type="entry name" value="Myosin_head"/>
    <property type="match status" value="1"/>
</dbReference>
<dbReference type="RefSeq" id="XP_055360464.1">
    <property type="nucleotide sequence ID" value="XM_055504489.1"/>
</dbReference>
<feature type="compositionally biased region" description="Pro residues" evidence="13">
    <location>
        <begin position="2153"/>
        <end position="2166"/>
    </location>
</feature>
<dbReference type="SUPFAM" id="SSF50044">
    <property type="entry name" value="SH3-domain"/>
    <property type="match status" value="1"/>
</dbReference>
<keyword evidence="4" id="KW-0963">Cytoplasm</keyword>
<dbReference type="PANTHER" id="PTHR22692">
    <property type="entry name" value="MYOSIN VII, XV"/>
    <property type="match status" value="1"/>
</dbReference>
<keyword evidence="9 12" id="KW-0505">Motor protein</keyword>
<dbReference type="InterPro" id="IPR000857">
    <property type="entry name" value="MyTH4_dom"/>
</dbReference>
<comment type="similarity">
    <text evidence="2 12">Belongs to the TRAFAC class myosin-kinesin ATPase superfamily. Myosin family.</text>
</comment>
<feature type="compositionally biased region" description="Polar residues" evidence="13">
    <location>
        <begin position="69"/>
        <end position="86"/>
    </location>
</feature>
<evidence type="ECO:0000256" key="10">
    <source>
        <dbReference type="ARBA" id="ARBA00023203"/>
    </source>
</evidence>
<dbReference type="Proteomes" id="UP000515150">
    <property type="component" value="Chromosome 19"/>
</dbReference>
<dbReference type="InterPro" id="IPR051567">
    <property type="entry name" value="Unconventional_Myosin_ATPase"/>
</dbReference>
<dbReference type="Pfam" id="PF00373">
    <property type="entry name" value="FERM_M"/>
    <property type="match status" value="1"/>
</dbReference>
<dbReference type="InterPro" id="IPR035963">
    <property type="entry name" value="FERM_2"/>
</dbReference>
<dbReference type="SMART" id="SM00015">
    <property type="entry name" value="IQ"/>
    <property type="match status" value="2"/>
</dbReference>
<feature type="compositionally biased region" description="Basic and acidic residues" evidence="13">
    <location>
        <begin position="296"/>
        <end position="310"/>
    </location>
</feature>
<feature type="region of interest" description="Disordered" evidence="13">
    <location>
        <begin position="683"/>
        <end position="705"/>
    </location>
</feature>
<keyword evidence="5" id="KW-0677">Repeat</keyword>
<dbReference type="SMART" id="SM00295">
    <property type="entry name" value="B41"/>
    <property type="match status" value="1"/>
</dbReference>
<evidence type="ECO:0000256" key="5">
    <source>
        <dbReference type="ARBA" id="ARBA00022737"/>
    </source>
</evidence>
<evidence type="ECO:0000259" key="15">
    <source>
        <dbReference type="PROSITE" id="PS50057"/>
    </source>
</evidence>
<feature type="domain" description="Myosin motor" evidence="17">
    <location>
        <begin position="843"/>
        <end position="1518"/>
    </location>
</feature>
<dbReference type="CDD" id="cd14473">
    <property type="entry name" value="FERM_B-lobe"/>
    <property type="match status" value="1"/>
</dbReference>
<dbReference type="Gene3D" id="3.10.20.90">
    <property type="entry name" value="Phosphatidylinositol 3-kinase Catalytic Subunit, Chain A, domain 1"/>
    <property type="match status" value="1"/>
</dbReference>
<keyword evidence="10 12" id="KW-0009">Actin-binding</keyword>
<dbReference type="Pfam" id="PF00784">
    <property type="entry name" value="MyTH4"/>
    <property type="match status" value="2"/>
</dbReference>
<dbReference type="InterPro" id="IPR036028">
    <property type="entry name" value="SH3-like_dom_sf"/>
</dbReference>
<evidence type="ECO:0000256" key="13">
    <source>
        <dbReference type="SAM" id="MobiDB-lite"/>
    </source>
</evidence>
<evidence type="ECO:0000256" key="12">
    <source>
        <dbReference type="PROSITE-ProRule" id="PRU00782"/>
    </source>
</evidence>
<evidence type="ECO:0000256" key="3">
    <source>
        <dbReference type="ARBA" id="ARBA00022443"/>
    </source>
</evidence>
<dbReference type="InterPro" id="IPR019748">
    <property type="entry name" value="FERM_central"/>
</dbReference>
<dbReference type="Gene3D" id="1.20.120.720">
    <property type="entry name" value="Myosin VI head, motor domain, U50 subdomain"/>
    <property type="match status" value="1"/>
</dbReference>
<evidence type="ECO:0000256" key="7">
    <source>
        <dbReference type="ARBA" id="ARBA00022840"/>
    </source>
</evidence>
<dbReference type="Pfam" id="PF07653">
    <property type="entry name" value="SH3_2"/>
    <property type="match status" value="1"/>
</dbReference>
<dbReference type="SMART" id="SM00326">
    <property type="entry name" value="SH3"/>
    <property type="match status" value="1"/>
</dbReference>
<dbReference type="InterPro" id="IPR059004">
    <property type="entry name" value="MYO15"/>
</dbReference>
<feature type="region of interest" description="Disordered" evidence="13">
    <location>
        <begin position="2674"/>
        <end position="2699"/>
    </location>
</feature>
<dbReference type="InterPro" id="IPR000299">
    <property type="entry name" value="FERM_domain"/>
</dbReference>
<dbReference type="PROSITE" id="PS50096">
    <property type="entry name" value="IQ"/>
    <property type="match status" value="2"/>
</dbReference>
<dbReference type="InterPro" id="IPR038185">
    <property type="entry name" value="MyTH4_dom_sf"/>
</dbReference>
<evidence type="ECO:0000313" key="19">
    <source>
        <dbReference type="RefSeq" id="XP_055360464.1"/>
    </source>
</evidence>
<organism evidence="18 19">
    <name type="scientific">Betta splendens</name>
    <name type="common">Siamese fighting fish</name>
    <dbReference type="NCBI Taxonomy" id="158456"/>
    <lineage>
        <taxon>Eukaryota</taxon>
        <taxon>Metazoa</taxon>
        <taxon>Chordata</taxon>
        <taxon>Craniata</taxon>
        <taxon>Vertebrata</taxon>
        <taxon>Euteleostomi</taxon>
        <taxon>Actinopterygii</taxon>
        <taxon>Neopterygii</taxon>
        <taxon>Teleostei</taxon>
        <taxon>Neoteleostei</taxon>
        <taxon>Acanthomorphata</taxon>
        <taxon>Anabantaria</taxon>
        <taxon>Anabantiformes</taxon>
        <taxon>Anabantoidei</taxon>
        <taxon>Osphronemidae</taxon>
        <taxon>Betta</taxon>
    </lineage>
</organism>
<feature type="compositionally biased region" description="Basic and acidic residues" evidence="13">
    <location>
        <begin position="2186"/>
        <end position="2206"/>
    </location>
</feature>
<feature type="region of interest" description="Disordered" evidence="13">
    <location>
        <begin position="621"/>
        <end position="658"/>
    </location>
</feature>
<dbReference type="GO" id="GO:0003774">
    <property type="term" value="F:cytoskeletal motor activity"/>
    <property type="evidence" value="ECO:0007669"/>
    <property type="project" value="UniProtKB-UniRule"/>
</dbReference>
<dbReference type="PROSITE" id="PS51456">
    <property type="entry name" value="MYOSIN_MOTOR"/>
    <property type="match status" value="1"/>
</dbReference>
<feature type="compositionally biased region" description="Polar residues" evidence="13">
    <location>
        <begin position="505"/>
        <end position="521"/>
    </location>
</feature>
<dbReference type="Gene3D" id="2.30.30.40">
    <property type="entry name" value="SH3 Domains"/>
    <property type="match status" value="1"/>
</dbReference>
<sequence length="3219" mass="361688">MSPVKSQGRTNGVRQGTKTSKNGSQKNLGKNGSKASQPLSKVQKGKGNSAKEKRNKKSIVSQREKDITSCKSNKSGTVTKPITTKSVKVDKKLPTKSVSKRSDDETESEEEEEESESDVVSSADATEQGTSDDEKEERQDTDEAAAETQDSEQSSQEEPEASDTQGDTKLTKEEADEESLTKSTSESEVEPATSSTEEEDNEKEAEVPEIIHSDRGEDREPKQEDASEETTAPKVWQRRPTPRPSRSARRLKFKMFKKSKADAQTEKEEKKRVKAEKQCLEKELKQRAKDKKRGKKNNEDKPSSTEEAVNKAESATGKAQKTDMAKTKRVSKKAASDSDSEEEEEPTLTKAIKGQKQVMLLKGKNFKAILEPGEQQNKEREEKEQPKSSLLGKVNVKSIQDKANKMKLVKPDEDSSVSDVIDQGSSKPKERLLAQRKGMTTLRRVSGWIQQKMPKGLNFRRKLSAWAKAIGVSRWLSLRAIRQKQGTKKHKATMLKHKMALRAVSKTSLASRKSRGASENTRAQEEAGPQGQTEESEGGPAPAGKKELEAKYAVVLPRMNRLKADGLMMAAEVVQAAPDPSTAESPGETPAAERKPPKPGARLVLPVKPDLNLLRTIQKPLAGGLGSDRGTAKRIADSVGPKGSSGTEDEDGRTALKDKKEAGVLQAARGKLDPSQVNLAKISLSGGTSGVGPARPKGSDPAREKAAGLLRSNTQLFPNGEENTVMPGNRSLYEEEADREVAQLMGERGFYGITQPGVHWAGNPRMSGDPQDWLHAENLLPHQTVEKLTKWTVYGDEEQARTIPAQNGRGPWESEDPTQEMLEGRLVTTRVLMPGSTRAVEVDEVEDLSQLEEVCESSVLLNLRKRFHRDCIYTYIGDMLLSINPFKHVNIYTGELRQRYRGHEQQRNPPHIYAVADAAFNQSQRSAQDQCVVVSGQSGSGKTEATKLIVHYLSTTYKGMNNSLRQPMEVFPILESFGNAKTILNNNSSRFGKYLHIHILHGVVVGTSLSRYLLEKSRVVFQANEERNYHVFYELLAGMNDWDKQELYLQGAETYYYLNQGGACELSGKRDKQDFHTLGRCFETIGLRAEQVAAVWAVLASILHLGNICFSSFESESFEVARIFSEAEVRRVGSLLQISPEALQTVITHRVTETSYDRIYCPLSVECAIESRDAIAKALYSVLFDWLMEQINDWLSPAEMDSTVGILDIYGFEDLGVNSFEQLCINFANERLQQFVIDAVISQEQEEYSAERIQWYPVALRSSQSCLELISSRPHGILRILDDQTCLPQATDHTFLQKCHYHHGSSPHYAKPKSPLPVFTLYHYAGPVTYQVRNFLNKNHDQFRTEVVELFARSRLKMVSELFRRVQDSYVQQRELGWRGKGLRQQPSTAASHFLQSLAELTARLERCKTRFVRCLKPNYVKLPGVFDVDYVSAQLRHAGLLDTIRFRKEGFSVRIQYSCFIERYGVLLTQRLCDASDREQTVALLDVVGAEEHQYQLGLTKVFLKELLHQQLEEKWTSTQTWAAITIQRNIRGFLCRRNFKFFKQKAIVIQSHIRGHQARKYFKRLKQSISQFWAVMLITRNTIKRHHWRKELNERNKVKVTKTKSLSPDMDVGMLEIPAELSARLRSAAGRQHVPGVTEVAPPQVKAEHKLTLPQDIDRYPFSRYVKSVIKDTWCQAQGYPIQRPLTPLEPEDARTALEIYKLILRFTGESDLSGWQEQMLGNYILEKGQTRPALRDEILVQLVYHIWGLKEEQDRRRGWLLLACCLSTFTPSPTLDKPLLKYVSDHGPGEYRSLCQHKLLTSLQLPAPAARVYPPTQLEWTSNQRKGTMLLDVHTFNDEKLTSEVESWTTGEQLASWLLHSGGVSEPVQGWSLSLLTDDGWSDLAGSDFVMDLLAGAEAEVLPPTGASTPANSDYLFSSEGDRMPAMDMDSIPPAPPMQAPGLPPFEGNLWRRDYPQEGRGRQMDAYVDDLFDPVLDQGPPDMARVDMLNRRMRGGGGIGPMQPGMYGAGMPMTMPSYPMGMPVNPSMPYGAAPMMPTMPTMPAMMMPQAPVPAPPDPMQMAATQQALINQQALLMAQQMTMQAMSLSQQQTEEQKRKQEQERKKEEGRKREEDRRREADRRREEDRREEDRRRSQSRRRSRERSRSPSPQTPSPPPAKPKTPAPKHIHKPEPETDEDLPDPEDLHSFKDKREYFQKIGDQGHSKSPKPRPAPSSPPRRPKAPPPSQQAPPPPTAPKPDVKVPHSPPAEKSDPPAPAPPPDPRPEPTSNIREIIKRYNSRPQPEPKPFEPVRPAAKHFARKTDPREEALAKLKNKTPPSPKEKDSPPSTRGPRVISNNMRQKQQSLEDLFGSQRSRQPPPPPDTPPPPPQPAPAYPDIPEPPPMAAPSLNAMPDDEGIRSKLHRFSAGVYFSYSDMPGKLLLRKEVFYPKETFNNHSILNLLCEQIMRDTYSDSCMRISRDERRKMKDLLANFSVGTTASTIRDDNMKKRIVVAARDNWENYFSRLFPVTLDSADAQVLGVSHRGIRLLKIIRASGIKPKHLHLLRSYSFAELLAVDLQGADTVRLELKTENLALHSTRAPQMTAMIQLFLQELIKESGHVVALKSYVTDDKSLLTFNKGDIIKLLPMEGLQIGWRFGTVGGRSGIFPEDLTQPSAAPDYHCLHLFQRDDRRKSMRSTRPGADAERPSSQASFQNSVQGLVLRSERSSTQGSVYKMEISSAMVDFAKKYFRQDSTGQPVSAKSFSEAVQHTEVPIQESLLFYHDPEMNQLSVQAFTYLMQFMGDVPMKKTNITPSNCISHILLLGKEKELLRDELYCQVIKQTTNNPNKLSCDLGWRLLTLVAGFFPCSAILLPCVTQHLQDVCQDSQHPYGELAGLCQENLQRSLNFGARRNIPLDAEMEAIMAGKGSFHASIQLPGGVDFPMEIHSFSMAADVVREFCAEMGISDVTEMGEFSIFISRVQDGLKRPLHAEEYLLDFLLDDGSLILFLRRVMWRGPLSFNNDLYMDFHYQQLLGDYLSGRLMLPPATNGFASVQLVAELSALQHVALGIENQPSLPEIIEYLPSQNGLHSRREEIHSFCLGQIAAMHSLSPQDAKIRFIEVLSSLPLFGSNNFLAQKVNQRGCPSPCMVSISEEGVLFLNSKTQERAFMIPLAEVQSMCTIRLKKPSKVPAMEINYGNPARPKAITIYLKETKELCHTLAVIMEELFRPPVNSSI</sequence>
<dbReference type="PROSITE" id="PS50057">
    <property type="entry name" value="FERM_3"/>
    <property type="match status" value="1"/>
</dbReference>
<feature type="compositionally biased region" description="Polar residues" evidence="13">
    <location>
        <begin position="2690"/>
        <end position="2699"/>
    </location>
</feature>
<feature type="region of interest" description="Disordered" evidence="13">
    <location>
        <begin position="2088"/>
        <end position="2340"/>
    </location>
</feature>
<evidence type="ECO:0000259" key="16">
    <source>
        <dbReference type="PROSITE" id="PS51016"/>
    </source>
</evidence>
<feature type="binding site" evidence="12">
    <location>
        <begin position="936"/>
        <end position="943"/>
    </location>
    <ligand>
        <name>ATP</name>
        <dbReference type="ChEBI" id="CHEBI:30616"/>
    </ligand>
</feature>
<dbReference type="PROSITE" id="PS51016">
    <property type="entry name" value="MYTH4"/>
    <property type="match status" value="2"/>
</dbReference>
<dbReference type="Gene3D" id="1.20.5.190">
    <property type="match status" value="1"/>
</dbReference>
<dbReference type="SMART" id="SM00242">
    <property type="entry name" value="MYSc"/>
    <property type="match status" value="1"/>
</dbReference>
<dbReference type="Gene3D" id="3.40.850.10">
    <property type="entry name" value="Kinesin motor domain"/>
    <property type="match status" value="1"/>
</dbReference>
<dbReference type="InterPro" id="IPR027417">
    <property type="entry name" value="P-loop_NTPase"/>
</dbReference>
<feature type="compositionally biased region" description="Basic and acidic residues" evidence="13">
    <location>
        <begin position="2303"/>
        <end position="2313"/>
    </location>
</feature>
<feature type="region of interest" description="Disordered" evidence="13">
    <location>
        <begin position="1"/>
        <end position="357"/>
    </location>
</feature>
<dbReference type="FunFam" id="1.10.10.820:FF:000001">
    <property type="entry name" value="Myosin heavy chain"/>
    <property type="match status" value="1"/>
</dbReference>
<keyword evidence="7 12" id="KW-0067">ATP-binding</keyword>
<feature type="region of interest" description="Disordered" evidence="13">
    <location>
        <begin position="2354"/>
        <end position="2398"/>
    </location>
</feature>
<dbReference type="GO" id="GO:0005524">
    <property type="term" value="F:ATP binding"/>
    <property type="evidence" value="ECO:0007669"/>
    <property type="project" value="UniProtKB-UniRule"/>
</dbReference>
<dbReference type="PROSITE" id="PS50002">
    <property type="entry name" value="SH3"/>
    <property type="match status" value="1"/>
</dbReference>
<feature type="domain" description="FERM" evidence="15">
    <location>
        <begin position="2913"/>
        <end position="3218"/>
    </location>
</feature>
<evidence type="ECO:0000256" key="9">
    <source>
        <dbReference type="ARBA" id="ARBA00023175"/>
    </source>
</evidence>
<evidence type="ECO:0000256" key="6">
    <source>
        <dbReference type="ARBA" id="ARBA00022741"/>
    </source>
</evidence>
<dbReference type="Gene3D" id="1.10.10.820">
    <property type="match status" value="1"/>
</dbReference>
<reference evidence="19" key="1">
    <citation type="submission" date="2025-08" db="UniProtKB">
        <authorList>
            <consortium name="RefSeq"/>
        </authorList>
    </citation>
    <scope>IDENTIFICATION</scope>
</reference>
<dbReference type="GO" id="GO:0003779">
    <property type="term" value="F:actin binding"/>
    <property type="evidence" value="ECO:0007669"/>
    <property type="project" value="UniProtKB-KW"/>
</dbReference>
<dbReference type="Gene3D" id="1.25.40.530">
    <property type="entry name" value="MyTH4 domain"/>
    <property type="match status" value="2"/>
</dbReference>
<dbReference type="InterPro" id="IPR019749">
    <property type="entry name" value="Band_41_domain"/>
</dbReference>
<dbReference type="KEGG" id="bspl:114845322"/>
<dbReference type="SUPFAM" id="SSF52540">
    <property type="entry name" value="P-loop containing nucleoside triphosphate hydrolases"/>
    <property type="match status" value="1"/>
</dbReference>
<feature type="compositionally biased region" description="Pro residues" evidence="13">
    <location>
        <begin position="2212"/>
        <end position="2239"/>
    </location>
</feature>
<feature type="compositionally biased region" description="Pro residues" evidence="13">
    <location>
        <begin position="2360"/>
        <end position="2388"/>
    </location>
</feature>
<dbReference type="Pfam" id="PF26570">
    <property type="entry name" value="MYO15"/>
    <property type="match status" value="1"/>
</dbReference>
<dbReference type="Pfam" id="PF00612">
    <property type="entry name" value="IQ"/>
    <property type="match status" value="2"/>
</dbReference>
<feature type="domain" description="MyTH4" evidence="16">
    <location>
        <begin position="1679"/>
        <end position="1827"/>
    </location>
</feature>
<evidence type="ECO:0000256" key="2">
    <source>
        <dbReference type="ARBA" id="ARBA00008314"/>
    </source>
</evidence>
<dbReference type="OrthoDB" id="8182952at2759"/>
<keyword evidence="3 11" id="KW-0728">SH3 domain</keyword>
<dbReference type="PANTHER" id="PTHR22692:SF16">
    <property type="entry name" value="MYOSIN XVB"/>
    <property type="match status" value="1"/>
</dbReference>
<dbReference type="Gene3D" id="6.20.240.20">
    <property type="match status" value="1"/>
</dbReference>
<evidence type="ECO:0000256" key="4">
    <source>
        <dbReference type="ARBA" id="ARBA00022490"/>
    </source>
</evidence>
<gene>
    <name evidence="19" type="primary">myo15b</name>
</gene>
<dbReference type="PRINTS" id="PR00193">
    <property type="entry name" value="MYOSINHEAVY"/>
</dbReference>
<feature type="compositionally biased region" description="Basic and acidic residues" evidence="13">
    <location>
        <begin position="204"/>
        <end position="225"/>
    </location>
</feature>
<feature type="region of interest" description="Disordered" evidence="13">
    <location>
        <begin position="576"/>
        <end position="604"/>
    </location>
</feature>
<feature type="compositionally biased region" description="Acidic residues" evidence="13">
    <location>
        <begin position="104"/>
        <end position="117"/>
    </location>
</feature>
<protein>
    <submittedName>
        <fullName evidence="19">Unconventional myosin-XV</fullName>
    </submittedName>
</protein>
<feature type="compositionally biased region" description="Polar residues" evidence="13">
    <location>
        <begin position="1"/>
        <end position="40"/>
    </location>
</feature>
<evidence type="ECO:0000256" key="11">
    <source>
        <dbReference type="PROSITE-ProRule" id="PRU00192"/>
    </source>
</evidence>
<evidence type="ECO:0000256" key="1">
    <source>
        <dbReference type="ARBA" id="ARBA00004496"/>
    </source>
</evidence>
<keyword evidence="8 12" id="KW-0518">Myosin</keyword>